<dbReference type="GO" id="GO:0005246">
    <property type="term" value="F:calcium channel regulator activity"/>
    <property type="evidence" value="ECO:0007669"/>
    <property type="project" value="TreeGrafter"/>
</dbReference>
<dbReference type="SMART" id="SM00174">
    <property type="entry name" value="RHO"/>
    <property type="match status" value="1"/>
</dbReference>
<name>A0A8C2UY92_CHILA</name>
<reference evidence="7" key="1">
    <citation type="submission" date="2025-08" db="UniProtKB">
        <authorList>
            <consortium name="Ensembl"/>
        </authorList>
    </citation>
    <scope>IDENTIFICATION</scope>
</reference>
<evidence type="ECO:0000313" key="8">
    <source>
        <dbReference type="Proteomes" id="UP000694398"/>
    </source>
</evidence>
<accession>A0A8C2UY92</accession>
<evidence type="ECO:0000256" key="5">
    <source>
        <dbReference type="PIRNR" id="PIRNR038017"/>
    </source>
</evidence>
<keyword evidence="3 5" id="KW-0547">Nucleotide-binding</keyword>
<sequence length="297" mass="32051">MTLNGSGARGTGGSRAGTDRERRRGSTPWGAAPLMHRRSMPVDDRDLQAALTPGVRGAGLAGSSSATQGARLDWAEGSSDSLSSGGSSSEESIYKVLLLGASGVGKSALARIFGGVEDGPEAEAAEASLMVYDIWEQDGSRWLPGHCMAMGDAYVIVYSVTDKASFEKASELRVQLRRARQTDDIPIILVGNKSDLVRSREVSVDEGRACAVVFDCKFIETSAALHHNVQALFEGVVRQIRLRRDSKEANARRQAGTRRRESLGKKAKRFLGRIVARNSRKMAFRAKSKSCHDLSVL</sequence>
<evidence type="ECO:0000256" key="1">
    <source>
        <dbReference type="ARBA" id="ARBA00008846"/>
    </source>
</evidence>
<dbReference type="GeneTree" id="ENSGT00940000159836"/>
<dbReference type="Proteomes" id="UP000694398">
    <property type="component" value="Unassembled WGS sequence"/>
</dbReference>
<dbReference type="CDD" id="cd04148">
    <property type="entry name" value="RGK"/>
    <property type="match status" value="1"/>
</dbReference>
<protein>
    <recommendedName>
        <fullName evidence="5">GTP-binding protein</fullName>
    </recommendedName>
</protein>
<reference evidence="7" key="2">
    <citation type="submission" date="2025-09" db="UniProtKB">
        <authorList>
            <consortium name="Ensembl"/>
        </authorList>
    </citation>
    <scope>IDENTIFICATION</scope>
</reference>
<comment type="similarity">
    <text evidence="1 5">Belongs to the small GTPase superfamily. RGK family.</text>
</comment>
<evidence type="ECO:0000256" key="4">
    <source>
        <dbReference type="ARBA" id="ARBA00023134"/>
    </source>
</evidence>
<keyword evidence="2" id="KW-0597">Phosphoprotein</keyword>
<dbReference type="Gene3D" id="3.40.50.300">
    <property type="entry name" value="P-loop containing nucleotide triphosphate hydrolases"/>
    <property type="match status" value="1"/>
</dbReference>
<dbReference type="SMART" id="SM00175">
    <property type="entry name" value="RAB"/>
    <property type="match status" value="1"/>
</dbReference>
<proteinExistence type="inferred from homology"/>
<dbReference type="InterPro" id="IPR017358">
    <property type="entry name" value="RGK"/>
</dbReference>
<dbReference type="GO" id="GO:0005886">
    <property type="term" value="C:plasma membrane"/>
    <property type="evidence" value="ECO:0007669"/>
    <property type="project" value="TreeGrafter"/>
</dbReference>
<dbReference type="GO" id="GO:0005516">
    <property type="term" value="F:calmodulin binding"/>
    <property type="evidence" value="ECO:0007669"/>
    <property type="project" value="UniProtKB-UniRule"/>
</dbReference>
<dbReference type="SUPFAM" id="SSF52540">
    <property type="entry name" value="P-loop containing nucleoside triphosphate hydrolases"/>
    <property type="match status" value="1"/>
</dbReference>
<dbReference type="PRINTS" id="PR00449">
    <property type="entry name" value="RASTRNSFRMNG"/>
</dbReference>
<dbReference type="FunFam" id="3.40.50.300:FF:000311">
    <property type="entry name" value="GTP-binding protein RAD"/>
    <property type="match status" value="1"/>
</dbReference>
<comment type="subunit">
    <text evidence="5">Interacts with Calmodulin.</text>
</comment>
<keyword evidence="4 5" id="KW-0342">GTP-binding</keyword>
<organism evidence="7 8">
    <name type="scientific">Chinchilla lanigera</name>
    <name type="common">Long-tailed chinchilla</name>
    <name type="synonym">Chinchilla villidera</name>
    <dbReference type="NCBI Taxonomy" id="34839"/>
    <lineage>
        <taxon>Eukaryota</taxon>
        <taxon>Metazoa</taxon>
        <taxon>Chordata</taxon>
        <taxon>Craniata</taxon>
        <taxon>Vertebrata</taxon>
        <taxon>Euteleostomi</taxon>
        <taxon>Mammalia</taxon>
        <taxon>Eutheria</taxon>
        <taxon>Euarchontoglires</taxon>
        <taxon>Glires</taxon>
        <taxon>Rodentia</taxon>
        <taxon>Hystricomorpha</taxon>
        <taxon>Chinchillidae</taxon>
        <taxon>Chinchilla</taxon>
    </lineage>
</organism>
<keyword evidence="5" id="KW-0112">Calmodulin-binding</keyword>
<dbReference type="AlphaFoldDB" id="A0A8C2UY92"/>
<dbReference type="Ensembl" id="ENSCLAT00000007638.1">
    <property type="protein sequence ID" value="ENSCLAP00000007521.1"/>
    <property type="gene ID" value="ENSCLAG00000005281.1"/>
</dbReference>
<evidence type="ECO:0000313" key="7">
    <source>
        <dbReference type="Ensembl" id="ENSCLAP00000007521.1"/>
    </source>
</evidence>
<dbReference type="GO" id="GO:0003924">
    <property type="term" value="F:GTPase activity"/>
    <property type="evidence" value="ECO:0007669"/>
    <property type="project" value="UniProtKB-UniRule"/>
</dbReference>
<dbReference type="PANTHER" id="PTHR45775:SF3">
    <property type="entry name" value="GTP-BINDING PROTEIN RAD"/>
    <property type="match status" value="1"/>
</dbReference>
<dbReference type="PROSITE" id="PS51421">
    <property type="entry name" value="RAS"/>
    <property type="match status" value="1"/>
</dbReference>
<evidence type="ECO:0000256" key="3">
    <source>
        <dbReference type="ARBA" id="ARBA00022741"/>
    </source>
</evidence>
<gene>
    <name evidence="7" type="primary">RRAD</name>
</gene>
<dbReference type="GO" id="GO:0005525">
    <property type="term" value="F:GTP binding"/>
    <property type="evidence" value="ECO:0007669"/>
    <property type="project" value="UniProtKB-UniRule"/>
</dbReference>
<dbReference type="OMA" id="MPQTGQT"/>
<dbReference type="PANTHER" id="PTHR45775">
    <property type="entry name" value="RAD, GEM/KIR FAMILY MEMBER 2, ISOFORM C"/>
    <property type="match status" value="1"/>
</dbReference>
<dbReference type="InterPro" id="IPR027417">
    <property type="entry name" value="P-loop_NTPase"/>
</dbReference>
<dbReference type="InterPro" id="IPR001806">
    <property type="entry name" value="Small_GTPase"/>
</dbReference>
<dbReference type="PROSITE" id="PS51419">
    <property type="entry name" value="RAB"/>
    <property type="match status" value="1"/>
</dbReference>
<feature type="region of interest" description="Disordered" evidence="6">
    <location>
        <begin position="1"/>
        <end position="43"/>
    </location>
</feature>
<evidence type="ECO:0000256" key="2">
    <source>
        <dbReference type="ARBA" id="ARBA00022553"/>
    </source>
</evidence>
<dbReference type="InterPro" id="IPR051641">
    <property type="entry name" value="RGK_GTP-binding_reg"/>
</dbReference>
<evidence type="ECO:0000256" key="6">
    <source>
        <dbReference type="SAM" id="MobiDB-lite"/>
    </source>
</evidence>
<dbReference type="SMART" id="SM00173">
    <property type="entry name" value="RAS"/>
    <property type="match status" value="1"/>
</dbReference>
<dbReference type="Pfam" id="PF00071">
    <property type="entry name" value="Ras"/>
    <property type="match status" value="1"/>
</dbReference>
<dbReference type="PIRSF" id="PIRSF038017">
    <property type="entry name" value="GTP-binding_GEM"/>
    <property type="match status" value="1"/>
</dbReference>
<keyword evidence="8" id="KW-1185">Reference proteome</keyword>